<sequence length="175" mass="20016">MANFEMNPNELLQPKFYPKLAQDIQECQVYLTGEQGYLESQDHSAYNLTLKQKDARERIERQVKLKNTLESNILSMEHRITIEKDPVEKAELEADLMRDRGRLQKVNIQLEKGEGESALEMAHNSGEAKMLEVYVKAYRQSVLDYINDYVVPGNLGEGTVTFEGVEYVAALATQE</sequence>
<dbReference type="KEGG" id="fax:FUAX_03460"/>
<dbReference type="AlphaFoldDB" id="A0AAU9CNJ0"/>
<dbReference type="Proteomes" id="UP001348817">
    <property type="component" value="Chromosome"/>
</dbReference>
<reference evidence="1 2" key="1">
    <citation type="submission" date="2021-12" db="EMBL/GenBank/DDBJ databases">
        <title>Genome sequencing of bacteria with rrn-lacking chromosome and rrn-plasmid.</title>
        <authorList>
            <person name="Anda M."/>
            <person name="Iwasaki W."/>
        </authorList>
    </citation>
    <scope>NUCLEOTIDE SEQUENCE [LARGE SCALE GENOMIC DNA]</scope>
    <source>
        <strain evidence="1 2">DSM 100852</strain>
    </source>
</reference>
<dbReference type="EMBL" id="AP025314">
    <property type="protein sequence ID" value="BDD07914.1"/>
    <property type="molecule type" value="Genomic_DNA"/>
</dbReference>
<dbReference type="RefSeq" id="WP_338393208.1">
    <property type="nucleotide sequence ID" value="NZ_AP025314.1"/>
</dbReference>
<evidence type="ECO:0000313" key="2">
    <source>
        <dbReference type="Proteomes" id="UP001348817"/>
    </source>
</evidence>
<organism evidence="1 2">
    <name type="scientific">Fulvitalea axinellae</name>
    <dbReference type="NCBI Taxonomy" id="1182444"/>
    <lineage>
        <taxon>Bacteria</taxon>
        <taxon>Pseudomonadati</taxon>
        <taxon>Bacteroidota</taxon>
        <taxon>Cytophagia</taxon>
        <taxon>Cytophagales</taxon>
        <taxon>Persicobacteraceae</taxon>
        <taxon>Fulvitalea</taxon>
    </lineage>
</organism>
<keyword evidence="2" id="KW-1185">Reference proteome</keyword>
<accession>A0AAU9CNJ0</accession>
<evidence type="ECO:0000313" key="1">
    <source>
        <dbReference type="EMBL" id="BDD07914.1"/>
    </source>
</evidence>
<proteinExistence type="predicted"/>
<protein>
    <submittedName>
        <fullName evidence="1">Uncharacterized protein</fullName>
    </submittedName>
</protein>
<name>A0AAU9CNJ0_9BACT</name>
<gene>
    <name evidence="1" type="ORF">FUAX_03460</name>
</gene>